<protein>
    <submittedName>
        <fullName evidence="2">Uncharacterized protein</fullName>
    </submittedName>
</protein>
<evidence type="ECO:0000313" key="3">
    <source>
        <dbReference type="Proteomes" id="UP000060787"/>
    </source>
</evidence>
<gene>
    <name evidence="2" type="ORF">LA76x_1458</name>
</gene>
<dbReference type="EMBL" id="CP011129">
    <property type="protein sequence ID" value="ALN79614.1"/>
    <property type="molecule type" value="Genomic_DNA"/>
</dbReference>
<reference evidence="2 3" key="1">
    <citation type="journal article" date="2015" name="BMC Genomics">
        <title>Comparative genomics and metabolic profiling of the genus Lysobacter.</title>
        <authorList>
            <person name="de Bruijn I."/>
            <person name="Cheng X."/>
            <person name="de Jager V."/>
            <person name="Exposito R.G."/>
            <person name="Watrous J."/>
            <person name="Patel N."/>
            <person name="Postma J."/>
            <person name="Dorrestein P.C."/>
            <person name="Kobayashi D."/>
            <person name="Raaijmakers J.M."/>
        </authorList>
    </citation>
    <scope>NUCLEOTIDE SEQUENCE [LARGE SCALE GENOMIC DNA]</scope>
    <source>
        <strain evidence="2 3">76</strain>
    </source>
</reference>
<keyword evidence="3" id="KW-1185">Reference proteome</keyword>
<proteinExistence type="predicted"/>
<dbReference type="KEGG" id="lab:LA76x_1458"/>
<dbReference type="AlphaFoldDB" id="A0A0S2F7T3"/>
<evidence type="ECO:0000256" key="1">
    <source>
        <dbReference type="SAM" id="MobiDB-lite"/>
    </source>
</evidence>
<feature type="region of interest" description="Disordered" evidence="1">
    <location>
        <begin position="23"/>
        <end position="44"/>
    </location>
</feature>
<sequence>MKKRGWGRFALGASACGSRVSAKVKADPAGTVRPSGPRAWRSGVREGTSRWLGSLSPARPSRIALGRSQKREPVAGKSFARPALAHGARAFVEARASSGESFARPALAHGARAFVEARASGSQALRLTPKKKLSPRLGCGERA</sequence>
<organism evidence="2 3">
    <name type="scientific">Lysobacter antibioticus</name>
    <dbReference type="NCBI Taxonomy" id="84531"/>
    <lineage>
        <taxon>Bacteria</taxon>
        <taxon>Pseudomonadati</taxon>
        <taxon>Pseudomonadota</taxon>
        <taxon>Gammaproteobacteria</taxon>
        <taxon>Lysobacterales</taxon>
        <taxon>Lysobacteraceae</taxon>
        <taxon>Lysobacter</taxon>
    </lineage>
</organism>
<dbReference type="Proteomes" id="UP000060787">
    <property type="component" value="Chromosome"/>
</dbReference>
<dbReference type="PATRIC" id="fig|84531.8.peg.1487"/>
<accession>A0A0S2F7T3</accession>
<name>A0A0S2F7T3_LYSAN</name>
<evidence type="ECO:0000313" key="2">
    <source>
        <dbReference type="EMBL" id="ALN79614.1"/>
    </source>
</evidence>